<evidence type="ECO:0000313" key="9">
    <source>
        <dbReference type="EMBL" id="SKA82067.1"/>
    </source>
</evidence>
<organism evidence="9 10">
    <name type="scientific">Paucidesulfovibrio gracilis DSM 16080</name>
    <dbReference type="NCBI Taxonomy" id="1121449"/>
    <lineage>
        <taxon>Bacteria</taxon>
        <taxon>Pseudomonadati</taxon>
        <taxon>Thermodesulfobacteriota</taxon>
        <taxon>Desulfovibrionia</taxon>
        <taxon>Desulfovibrionales</taxon>
        <taxon>Desulfovibrionaceae</taxon>
        <taxon>Paucidesulfovibrio</taxon>
    </lineage>
</organism>
<gene>
    <name evidence="9" type="ORF">SAMN02745704_01497</name>
</gene>
<name>A0A1T4WY33_9BACT</name>
<sequence>MSCYRYVRSSRGRGVDINMAPLIDMIFILLIFFIVTSSFVRDAGVEVERPGADTAQTADRPTIQVGITENGSIHMDGEPVDIRSVRPRVAAFLAGSPEGGVLVVADRSSRTDAVIRVIDQCRLAGAENVGIAARNPY</sequence>
<dbReference type="InterPro" id="IPR003400">
    <property type="entry name" value="ExbD"/>
</dbReference>
<dbReference type="STRING" id="1121449.SAMN02745704_01497"/>
<evidence type="ECO:0000256" key="2">
    <source>
        <dbReference type="ARBA" id="ARBA00005811"/>
    </source>
</evidence>
<keyword evidence="5 8" id="KW-1133">Transmembrane helix</keyword>
<dbReference type="AlphaFoldDB" id="A0A1T4WY33"/>
<proteinExistence type="inferred from homology"/>
<keyword evidence="4 7" id="KW-0812">Transmembrane</keyword>
<evidence type="ECO:0000313" key="10">
    <source>
        <dbReference type="Proteomes" id="UP000190027"/>
    </source>
</evidence>
<dbReference type="RefSeq" id="WP_078717067.1">
    <property type="nucleotide sequence ID" value="NZ_FUYC01000005.1"/>
</dbReference>
<evidence type="ECO:0000256" key="4">
    <source>
        <dbReference type="ARBA" id="ARBA00022692"/>
    </source>
</evidence>
<comment type="subcellular location">
    <subcellularLocation>
        <location evidence="1">Cell membrane</location>
        <topology evidence="1">Single-pass membrane protein</topology>
    </subcellularLocation>
    <subcellularLocation>
        <location evidence="7">Cell membrane</location>
        <topology evidence="7">Single-pass type II membrane protein</topology>
    </subcellularLocation>
</comment>
<dbReference type="Gene3D" id="3.30.420.270">
    <property type="match status" value="1"/>
</dbReference>
<dbReference type="PANTHER" id="PTHR30558">
    <property type="entry name" value="EXBD MEMBRANE COMPONENT OF PMF-DRIVEN MACROMOLECULE IMPORT SYSTEM"/>
    <property type="match status" value="1"/>
</dbReference>
<dbReference type="EMBL" id="FUYC01000005">
    <property type="protein sequence ID" value="SKA82067.1"/>
    <property type="molecule type" value="Genomic_DNA"/>
</dbReference>
<dbReference type="GO" id="GO:0022857">
    <property type="term" value="F:transmembrane transporter activity"/>
    <property type="evidence" value="ECO:0007669"/>
    <property type="project" value="InterPro"/>
</dbReference>
<dbReference type="GO" id="GO:0015031">
    <property type="term" value="P:protein transport"/>
    <property type="evidence" value="ECO:0007669"/>
    <property type="project" value="UniProtKB-KW"/>
</dbReference>
<keyword evidence="10" id="KW-1185">Reference proteome</keyword>
<dbReference type="OrthoDB" id="5456447at2"/>
<evidence type="ECO:0000256" key="5">
    <source>
        <dbReference type="ARBA" id="ARBA00022989"/>
    </source>
</evidence>
<evidence type="ECO:0000256" key="6">
    <source>
        <dbReference type="ARBA" id="ARBA00023136"/>
    </source>
</evidence>
<evidence type="ECO:0000256" key="3">
    <source>
        <dbReference type="ARBA" id="ARBA00022475"/>
    </source>
</evidence>
<protein>
    <submittedName>
        <fullName evidence="9">Outer membrane transport energization protein ExbD (TC 2.C.1.1.1)</fullName>
    </submittedName>
</protein>
<feature type="transmembrane region" description="Helical" evidence="8">
    <location>
        <begin position="21"/>
        <end position="40"/>
    </location>
</feature>
<dbReference type="PANTHER" id="PTHR30558:SF13">
    <property type="entry name" value="BIOPOLYMER TRANSPORT PROTEIN EXBD2"/>
    <property type="match status" value="1"/>
</dbReference>
<keyword evidence="3" id="KW-1003">Cell membrane</keyword>
<accession>A0A1T4WY33</accession>
<reference evidence="9 10" key="1">
    <citation type="submission" date="2017-02" db="EMBL/GenBank/DDBJ databases">
        <authorList>
            <person name="Peterson S.W."/>
        </authorList>
    </citation>
    <scope>NUCLEOTIDE SEQUENCE [LARGE SCALE GENOMIC DNA]</scope>
    <source>
        <strain evidence="9 10">DSM 16080</strain>
    </source>
</reference>
<evidence type="ECO:0000256" key="8">
    <source>
        <dbReference type="SAM" id="Phobius"/>
    </source>
</evidence>
<keyword evidence="7" id="KW-0813">Transport</keyword>
<keyword evidence="6 8" id="KW-0472">Membrane</keyword>
<dbReference type="Pfam" id="PF02472">
    <property type="entry name" value="ExbD"/>
    <property type="match status" value="1"/>
</dbReference>
<evidence type="ECO:0000256" key="1">
    <source>
        <dbReference type="ARBA" id="ARBA00004162"/>
    </source>
</evidence>
<keyword evidence="7" id="KW-0653">Protein transport</keyword>
<comment type="similarity">
    <text evidence="2 7">Belongs to the ExbD/TolR family.</text>
</comment>
<dbReference type="Proteomes" id="UP000190027">
    <property type="component" value="Unassembled WGS sequence"/>
</dbReference>
<dbReference type="GO" id="GO:0005886">
    <property type="term" value="C:plasma membrane"/>
    <property type="evidence" value="ECO:0007669"/>
    <property type="project" value="UniProtKB-SubCell"/>
</dbReference>
<evidence type="ECO:0000256" key="7">
    <source>
        <dbReference type="RuleBase" id="RU003879"/>
    </source>
</evidence>